<dbReference type="EMBL" id="CP015163">
    <property type="protein sequence ID" value="AXB42569.1"/>
    <property type="molecule type" value="Genomic_DNA"/>
</dbReference>
<organism evidence="1 2">
    <name type="scientific">Amycolatopsis albispora</name>
    <dbReference type="NCBI Taxonomy" id="1804986"/>
    <lineage>
        <taxon>Bacteria</taxon>
        <taxon>Bacillati</taxon>
        <taxon>Actinomycetota</taxon>
        <taxon>Actinomycetes</taxon>
        <taxon>Pseudonocardiales</taxon>
        <taxon>Pseudonocardiaceae</taxon>
        <taxon>Amycolatopsis</taxon>
    </lineage>
</organism>
<keyword evidence="2" id="KW-1185">Reference proteome</keyword>
<dbReference type="AlphaFoldDB" id="A0A344L3E5"/>
<proteinExistence type="predicted"/>
<name>A0A344L3E5_9PSEU</name>
<gene>
    <name evidence="1" type="ORF">A4R43_08530</name>
</gene>
<accession>A0A344L3E5</accession>
<evidence type="ECO:0008006" key="3">
    <source>
        <dbReference type="Google" id="ProtNLM"/>
    </source>
</evidence>
<dbReference type="KEGG" id="aab:A4R43_08530"/>
<reference evidence="1 2" key="1">
    <citation type="submission" date="2016-04" db="EMBL/GenBank/DDBJ databases">
        <title>Complete genome sequence and analysis of deep-sea sediment isolate, Amycolatopsis sp. WP1.</title>
        <authorList>
            <person name="Wang H."/>
            <person name="Chen S."/>
            <person name="Wu Q."/>
        </authorList>
    </citation>
    <scope>NUCLEOTIDE SEQUENCE [LARGE SCALE GENOMIC DNA]</scope>
    <source>
        <strain evidence="1 2">WP1</strain>
    </source>
</reference>
<evidence type="ECO:0000313" key="2">
    <source>
        <dbReference type="Proteomes" id="UP000250434"/>
    </source>
</evidence>
<protein>
    <recommendedName>
        <fullName evidence="3">DUF1877 domain-containing protein</fullName>
    </recommendedName>
</protein>
<evidence type="ECO:0000313" key="1">
    <source>
        <dbReference type="EMBL" id="AXB42569.1"/>
    </source>
</evidence>
<dbReference type="OrthoDB" id="3537879at2"/>
<dbReference type="RefSeq" id="WP_113691834.1">
    <property type="nucleotide sequence ID" value="NZ_CP015163.1"/>
</dbReference>
<sequence>MGVLFDYFAAPSDEAAAATIDRDGGPGSPAPVFDTLPVKGVDPVVQLGTLEAQLTGRAYADIVADPRSGRDLASRGGGERLVLTVTDSLAAALAAAPDERLAEVAVPWSETEEFWGQGDPVALADFLRDFAALARRADQAGHRLYCWLSV</sequence>
<dbReference type="Proteomes" id="UP000250434">
    <property type="component" value="Chromosome"/>
</dbReference>